<reference evidence="9" key="1">
    <citation type="submission" date="2024-01" db="EMBL/GenBank/DDBJ databases">
        <authorList>
            <person name="Webb A."/>
        </authorList>
    </citation>
    <scope>NUCLEOTIDE SEQUENCE</scope>
    <source>
        <strain evidence="9">Pm1</strain>
    </source>
</reference>
<evidence type="ECO:0000256" key="4">
    <source>
        <dbReference type="ARBA" id="ARBA00035002"/>
    </source>
</evidence>
<dbReference type="Gene3D" id="3.40.30.10">
    <property type="entry name" value="Glutaredoxin"/>
    <property type="match status" value="1"/>
</dbReference>
<comment type="subcellular location">
    <subcellularLocation>
        <location evidence="1">Endoplasmic reticulum membrane</location>
        <topology evidence="1">Single-pass type IV membrane protein</topology>
    </subcellularLocation>
</comment>
<comment type="caution">
    <text evidence="9">The sequence shown here is derived from an EMBL/GenBank/DDBJ whole genome shotgun (WGS) entry which is preliminary data.</text>
</comment>
<feature type="chain" id="PRO_5043987722" description="DnaJ homolog subfamily C member 16" evidence="7">
    <location>
        <begin position="32"/>
        <end position="475"/>
    </location>
</feature>
<dbReference type="SMART" id="SM00271">
    <property type="entry name" value="DnaJ"/>
    <property type="match status" value="1"/>
</dbReference>
<keyword evidence="3" id="KW-0072">Autophagy</keyword>
<dbReference type="EMBL" id="CAKLBY020000048">
    <property type="protein sequence ID" value="CAK7919380.1"/>
    <property type="molecule type" value="Genomic_DNA"/>
</dbReference>
<dbReference type="AlphaFoldDB" id="A0AAV1TED2"/>
<dbReference type="Proteomes" id="UP001162060">
    <property type="component" value="Unassembled WGS sequence"/>
</dbReference>
<evidence type="ECO:0000256" key="7">
    <source>
        <dbReference type="SAM" id="SignalP"/>
    </source>
</evidence>
<evidence type="ECO:0000256" key="2">
    <source>
        <dbReference type="ARBA" id="ARBA00020921"/>
    </source>
</evidence>
<dbReference type="InterPro" id="IPR018253">
    <property type="entry name" value="DnaJ_domain_CS"/>
</dbReference>
<name>A0AAV1TED2_9STRA</name>
<dbReference type="InterPro" id="IPR001623">
    <property type="entry name" value="DnaJ_domain"/>
</dbReference>
<dbReference type="PRINTS" id="PR00625">
    <property type="entry name" value="JDOMAIN"/>
</dbReference>
<evidence type="ECO:0000256" key="3">
    <source>
        <dbReference type="ARBA" id="ARBA00023006"/>
    </source>
</evidence>
<dbReference type="PROSITE" id="PS50076">
    <property type="entry name" value="DNAJ_2"/>
    <property type="match status" value="1"/>
</dbReference>
<dbReference type="GO" id="GO:0005789">
    <property type="term" value="C:endoplasmic reticulum membrane"/>
    <property type="evidence" value="ECO:0007669"/>
    <property type="project" value="UniProtKB-SubCell"/>
</dbReference>
<dbReference type="InterPro" id="IPR036869">
    <property type="entry name" value="J_dom_sf"/>
</dbReference>
<evidence type="ECO:0000313" key="9">
    <source>
        <dbReference type="EMBL" id="CAK7919380.1"/>
    </source>
</evidence>
<evidence type="ECO:0000256" key="5">
    <source>
        <dbReference type="ARBA" id="ARBA00035043"/>
    </source>
</evidence>
<dbReference type="GO" id="GO:0006914">
    <property type="term" value="P:autophagy"/>
    <property type="evidence" value="ECO:0007669"/>
    <property type="project" value="UniProtKB-KW"/>
</dbReference>
<organism evidence="9 10">
    <name type="scientific">Peronospora matthiolae</name>
    <dbReference type="NCBI Taxonomy" id="2874970"/>
    <lineage>
        <taxon>Eukaryota</taxon>
        <taxon>Sar</taxon>
        <taxon>Stramenopiles</taxon>
        <taxon>Oomycota</taxon>
        <taxon>Peronosporomycetes</taxon>
        <taxon>Peronosporales</taxon>
        <taxon>Peronosporaceae</taxon>
        <taxon>Peronospora</taxon>
    </lineage>
</organism>
<dbReference type="PANTHER" id="PTHR45184:SF1">
    <property type="entry name" value="DNAJ PROTEIN ERDJ3A"/>
    <property type="match status" value="1"/>
</dbReference>
<feature type="domain" description="J" evidence="8">
    <location>
        <begin position="37"/>
        <end position="105"/>
    </location>
</feature>
<feature type="compositionally biased region" description="Low complexity" evidence="6">
    <location>
        <begin position="120"/>
        <end position="133"/>
    </location>
</feature>
<evidence type="ECO:0000259" key="8">
    <source>
        <dbReference type="PROSITE" id="PS50076"/>
    </source>
</evidence>
<dbReference type="SUPFAM" id="SSF46565">
    <property type="entry name" value="Chaperone J-domain"/>
    <property type="match status" value="1"/>
</dbReference>
<dbReference type="Pfam" id="PF00226">
    <property type="entry name" value="DnaJ"/>
    <property type="match status" value="1"/>
</dbReference>
<evidence type="ECO:0000256" key="1">
    <source>
        <dbReference type="ARBA" id="ARBA00004163"/>
    </source>
</evidence>
<accession>A0AAV1TED2</accession>
<sequence length="475" mass="53321">MTCQAWHRRHPFALLALVLAVLSFSTSIIKAMDTSKDYYKLLEVPEDVSDRELKKSYHQLALKYHPDKAENAAEAEAAKEMFVQVSEAYEVLSDPEKRKEYDDARLFERFASGTAEAAAGFTQGSSQTRSGGSEPSTEEAMASFTKMFEGIFGHGFNDEAFGAPFKRAGGAGGQKPPNKEFRFSGMDGFGQAGPSPSGNGGYYVDPRLKQPTTLYGSESPVKSLSKTKFPGKESNYEWLVQFYAMDPPCAEFRFKYEKIARDLRGKVRVGAVNCRKHASFCRANGVKNPPGFFYIWEGQLSKYEGEMDEYLVYNFAMDKHLERLRRMRESGEIEKLHAGNEGSLCNLGKRAKSKTTSQCVVFVLSSDEKEQREKEMKVAKEVAAKFRHSKGLHIAYVDWKIQQEAVQKLVQTAAGRSDTEHQPRLLVLRTKQGKTRVGMHPLDAEYTTEALSATMERAVGGDLPLKKVRNTVHFR</sequence>
<feature type="signal peptide" evidence="7">
    <location>
        <begin position="1"/>
        <end position="31"/>
    </location>
</feature>
<gene>
    <name evidence="9" type="ORF">PM001_LOCUS5989</name>
</gene>
<protein>
    <recommendedName>
        <fullName evidence="2">DnaJ homolog subfamily C member 16</fullName>
    </recommendedName>
    <alternativeName>
        <fullName evidence="5">Endoplasmic reticulum DNA J domain-containing protein 8</fullName>
    </alternativeName>
</protein>
<dbReference type="SUPFAM" id="SSF52833">
    <property type="entry name" value="Thioredoxin-like"/>
    <property type="match status" value="1"/>
</dbReference>
<dbReference type="CDD" id="cd06257">
    <property type="entry name" value="DnaJ"/>
    <property type="match status" value="1"/>
</dbReference>
<evidence type="ECO:0000313" key="10">
    <source>
        <dbReference type="Proteomes" id="UP001162060"/>
    </source>
</evidence>
<dbReference type="InterPro" id="IPR036249">
    <property type="entry name" value="Thioredoxin-like_sf"/>
</dbReference>
<dbReference type="Gene3D" id="1.10.287.110">
    <property type="entry name" value="DnaJ domain"/>
    <property type="match status" value="1"/>
</dbReference>
<keyword evidence="7" id="KW-0732">Signal</keyword>
<dbReference type="Pfam" id="PF00085">
    <property type="entry name" value="Thioredoxin"/>
    <property type="match status" value="1"/>
</dbReference>
<dbReference type="InterPro" id="IPR013766">
    <property type="entry name" value="Thioredoxin_domain"/>
</dbReference>
<evidence type="ECO:0000256" key="6">
    <source>
        <dbReference type="SAM" id="MobiDB-lite"/>
    </source>
</evidence>
<dbReference type="InterPro" id="IPR052842">
    <property type="entry name" value="ER_Co-chaperone"/>
</dbReference>
<dbReference type="PANTHER" id="PTHR45184">
    <property type="entry name" value="DNAJ PROTEIN ERDJ3A"/>
    <property type="match status" value="1"/>
</dbReference>
<feature type="region of interest" description="Disordered" evidence="6">
    <location>
        <begin position="118"/>
        <end position="140"/>
    </location>
</feature>
<proteinExistence type="predicted"/>
<dbReference type="PROSITE" id="PS00636">
    <property type="entry name" value="DNAJ_1"/>
    <property type="match status" value="1"/>
</dbReference>
<comment type="function">
    <text evidence="4">Plays an important role in regulating the size of autophagosomes during the formation process.</text>
</comment>